<keyword evidence="5" id="KW-1185">Reference proteome</keyword>
<reference evidence="4 5" key="1">
    <citation type="submission" date="2018-07" db="EMBL/GenBank/DDBJ databases">
        <title>Genomic Encyclopedia of Type Strains, Phase IV (KMG-IV): sequencing the most valuable type-strain genomes for metagenomic binning, comparative biology and taxonomic classification.</title>
        <authorList>
            <person name="Goeker M."/>
        </authorList>
    </citation>
    <scope>NUCLEOTIDE SEQUENCE [LARGE SCALE GENOMIC DNA]</scope>
    <source>
        <strain evidence="4 5">DSM 14364</strain>
    </source>
</reference>
<comment type="caution">
    <text evidence="4">The sequence shown here is derived from an EMBL/GenBank/DDBJ whole genome shotgun (WGS) entry which is preliminary data.</text>
</comment>
<dbReference type="Proteomes" id="UP000254925">
    <property type="component" value="Unassembled WGS sequence"/>
</dbReference>
<dbReference type="Gene3D" id="3.30.9.10">
    <property type="entry name" value="D-Amino Acid Oxidase, subunit A, domain 2"/>
    <property type="match status" value="1"/>
</dbReference>
<gene>
    <name evidence="4" type="ORF">DES45_11727</name>
</gene>
<dbReference type="InterPro" id="IPR036188">
    <property type="entry name" value="FAD/NAD-bd_sf"/>
</dbReference>
<accession>A0A370HAB8</accession>
<dbReference type="SUPFAM" id="SSF51905">
    <property type="entry name" value="FAD/NAD(P)-binding domain"/>
    <property type="match status" value="1"/>
</dbReference>
<sequence>MQEALGNEGGTPPTPELQGRTETDIVIVGGGFTGLWTALLLKERKPDLSVVLIEAHLCGSGASGMNGGKVHGYWGGLSGLAASLGADAALEAARLGTMAQDAIRSFCTAAGRDVWWKEAGNLRVSTSDAQDIKLRNVIETAKRLGVSDTAVQLDKGALNERIRSPRFRQGIYYPEGANVQPARLARELRKACLQAGVAVYENTPMTAIEEGDVCLIKTAKGEILCKQVVLATNVALSAHRLASPHVAVFSSYAVMSEPISELHDRIGWRGDEGIADLRMFVHYFRKTQDNRILMGSGSGPIAYSSRYGDSAMNEDIASAARAQAALSRLLPELGKPRIDKAWGGAIDVSSDRLPFFLSSPKGRVHIGCGYSGHGVNATRIGGECLSSLVLGEKNKWTNSLFCRRAVPKFPPEPFRTVGGRLVRAAILSCEEAEDRGVRPHVAARFGAWLPKALNIKVGMR</sequence>
<evidence type="ECO:0000313" key="5">
    <source>
        <dbReference type="Proteomes" id="UP000254925"/>
    </source>
</evidence>
<dbReference type="GO" id="GO:0016491">
    <property type="term" value="F:oxidoreductase activity"/>
    <property type="evidence" value="ECO:0007669"/>
    <property type="project" value="UniProtKB-KW"/>
</dbReference>
<dbReference type="Gene3D" id="3.50.50.60">
    <property type="entry name" value="FAD/NAD(P)-binding domain"/>
    <property type="match status" value="1"/>
</dbReference>
<dbReference type="GO" id="GO:0005737">
    <property type="term" value="C:cytoplasm"/>
    <property type="evidence" value="ECO:0007669"/>
    <property type="project" value="TreeGrafter"/>
</dbReference>
<evidence type="ECO:0000259" key="3">
    <source>
        <dbReference type="Pfam" id="PF01266"/>
    </source>
</evidence>
<feature type="region of interest" description="Disordered" evidence="2">
    <location>
        <begin position="1"/>
        <end position="21"/>
    </location>
</feature>
<dbReference type="AlphaFoldDB" id="A0A370HAB8"/>
<organism evidence="4 5">
    <name type="scientific">Microvirga subterranea</name>
    <dbReference type="NCBI Taxonomy" id="186651"/>
    <lineage>
        <taxon>Bacteria</taxon>
        <taxon>Pseudomonadati</taxon>
        <taxon>Pseudomonadota</taxon>
        <taxon>Alphaproteobacteria</taxon>
        <taxon>Hyphomicrobiales</taxon>
        <taxon>Methylobacteriaceae</taxon>
        <taxon>Microvirga</taxon>
    </lineage>
</organism>
<dbReference type="PANTHER" id="PTHR13847">
    <property type="entry name" value="SARCOSINE DEHYDROGENASE-RELATED"/>
    <property type="match status" value="1"/>
</dbReference>
<evidence type="ECO:0000313" key="4">
    <source>
        <dbReference type="EMBL" id="RDI51498.1"/>
    </source>
</evidence>
<keyword evidence="1" id="KW-0560">Oxidoreductase</keyword>
<dbReference type="PANTHER" id="PTHR13847:SF281">
    <property type="entry name" value="FAD DEPENDENT OXIDOREDUCTASE DOMAIN-CONTAINING PROTEIN"/>
    <property type="match status" value="1"/>
</dbReference>
<proteinExistence type="predicted"/>
<feature type="domain" description="FAD dependent oxidoreductase" evidence="3">
    <location>
        <begin position="24"/>
        <end position="387"/>
    </location>
</feature>
<evidence type="ECO:0000256" key="2">
    <source>
        <dbReference type="SAM" id="MobiDB-lite"/>
    </source>
</evidence>
<protein>
    <submittedName>
        <fullName evidence="4">Glycine/D-amino acid oxidase-like deaminating enzyme</fullName>
    </submittedName>
</protein>
<evidence type="ECO:0000256" key="1">
    <source>
        <dbReference type="ARBA" id="ARBA00023002"/>
    </source>
</evidence>
<dbReference type="EMBL" id="QQBB01000017">
    <property type="protein sequence ID" value="RDI51498.1"/>
    <property type="molecule type" value="Genomic_DNA"/>
</dbReference>
<dbReference type="Pfam" id="PF01266">
    <property type="entry name" value="DAO"/>
    <property type="match status" value="1"/>
</dbReference>
<dbReference type="InterPro" id="IPR006076">
    <property type="entry name" value="FAD-dep_OxRdtase"/>
</dbReference>
<dbReference type="RefSeq" id="WP_245571857.1">
    <property type="nucleotide sequence ID" value="NZ_QQBB01000017.1"/>
</dbReference>
<name>A0A370HAB8_9HYPH</name>